<dbReference type="InterPro" id="IPR015422">
    <property type="entry name" value="PyrdxlP-dep_Trfase_small"/>
</dbReference>
<sequence>MFNLPTSSTTLLERLTDEIISFYESPTAVVPQVTAGQIRTHLQSFDFSRPMDAERVFEEVQYMMRNWNVQITHPRYFGLYNPAPLLTAVIAEALAAVYNPQMAAWSHAPAANEIERHTLRFIAGKLGLPPDTLACNFTAGGSEANHSAVLVALAHRFPETLEDGLWALTQRPIVYASELAHNSFDKIVKHTGLGLDALRIVPVNDSLQMDVNALRILIKQDQDAGRLPFMVVGTAGITATGTIDPLDAIADLCRQYDLWFHVDAAWAGAAVFSDTLRTALAGIELADSVTVDAHKWFNLTMGAGMFFTRHAAGNARAFTVRADYMPPSEDDVTVPYLSTMQWSRRFIGLKLFMALAELGEEQIARMIEYQAGLGEYFRERLAQAGWDIVNETPLPVVNFTHTHIRTGALSVDDVLARLYAEGDAWISSVTLRGEKVFRMCVTNFKTTRADIDSLLNQLIRLITT</sequence>
<comment type="similarity">
    <text evidence="2 6">Belongs to the group II decarboxylase family.</text>
</comment>
<dbReference type="Gene3D" id="3.40.640.10">
    <property type="entry name" value="Type I PLP-dependent aspartate aminotransferase-like (Major domain)"/>
    <property type="match status" value="1"/>
</dbReference>
<dbReference type="PROSITE" id="PS00392">
    <property type="entry name" value="DDC_GAD_HDC_YDC"/>
    <property type="match status" value="1"/>
</dbReference>
<evidence type="ECO:0000313" key="8">
    <source>
        <dbReference type="Proteomes" id="UP001500936"/>
    </source>
</evidence>
<evidence type="ECO:0000256" key="4">
    <source>
        <dbReference type="ARBA" id="ARBA00022898"/>
    </source>
</evidence>
<dbReference type="RefSeq" id="WP_345271334.1">
    <property type="nucleotide sequence ID" value="NZ_BAABHB010000020.1"/>
</dbReference>
<evidence type="ECO:0000256" key="2">
    <source>
        <dbReference type="ARBA" id="ARBA00009533"/>
    </source>
</evidence>
<dbReference type="InterPro" id="IPR002129">
    <property type="entry name" value="PyrdxlP-dep_de-COase"/>
</dbReference>
<comment type="cofactor">
    <cofactor evidence="1 6">
        <name>pyridoxal 5'-phosphate</name>
        <dbReference type="ChEBI" id="CHEBI:597326"/>
    </cofactor>
</comment>
<evidence type="ECO:0000313" key="7">
    <source>
        <dbReference type="EMBL" id="GAA4420216.1"/>
    </source>
</evidence>
<name>A0ABP8L085_9BACT</name>
<evidence type="ECO:0000256" key="6">
    <source>
        <dbReference type="RuleBase" id="RU000382"/>
    </source>
</evidence>
<gene>
    <name evidence="7" type="ORF">GCM10023187_55310</name>
</gene>
<accession>A0ABP8L085</accession>
<dbReference type="Pfam" id="PF00282">
    <property type="entry name" value="Pyridoxal_deC"/>
    <property type="match status" value="1"/>
</dbReference>
<dbReference type="Proteomes" id="UP001500936">
    <property type="component" value="Unassembled WGS sequence"/>
</dbReference>
<keyword evidence="5 6" id="KW-0456">Lyase</keyword>
<keyword evidence="3" id="KW-0210">Decarboxylase</keyword>
<evidence type="ECO:0000256" key="5">
    <source>
        <dbReference type="ARBA" id="ARBA00023239"/>
    </source>
</evidence>
<proteinExistence type="inferred from homology"/>
<dbReference type="SUPFAM" id="SSF53383">
    <property type="entry name" value="PLP-dependent transferases"/>
    <property type="match status" value="1"/>
</dbReference>
<keyword evidence="4 6" id="KW-0663">Pyridoxal phosphate</keyword>
<keyword evidence="8" id="KW-1185">Reference proteome</keyword>
<protein>
    <submittedName>
        <fullName evidence="7">Pyridoxal-dependent decarboxylase</fullName>
    </submittedName>
</protein>
<dbReference type="Gene3D" id="3.90.1150.10">
    <property type="entry name" value="Aspartate Aminotransferase, domain 1"/>
    <property type="match status" value="1"/>
</dbReference>
<evidence type="ECO:0000256" key="3">
    <source>
        <dbReference type="ARBA" id="ARBA00022793"/>
    </source>
</evidence>
<dbReference type="PANTHER" id="PTHR45677:SF8">
    <property type="entry name" value="CYSTEINE SULFINIC ACID DECARBOXYLASE"/>
    <property type="match status" value="1"/>
</dbReference>
<evidence type="ECO:0000256" key="1">
    <source>
        <dbReference type="ARBA" id="ARBA00001933"/>
    </source>
</evidence>
<organism evidence="7 8">
    <name type="scientific">Nibrella viscosa</name>
    <dbReference type="NCBI Taxonomy" id="1084524"/>
    <lineage>
        <taxon>Bacteria</taxon>
        <taxon>Pseudomonadati</taxon>
        <taxon>Bacteroidota</taxon>
        <taxon>Cytophagia</taxon>
        <taxon>Cytophagales</taxon>
        <taxon>Spirosomataceae</taxon>
        <taxon>Nibrella</taxon>
    </lineage>
</organism>
<dbReference type="InterPro" id="IPR015424">
    <property type="entry name" value="PyrdxlP-dep_Trfase"/>
</dbReference>
<dbReference type="InterPro" id="IPR015421">
    <property type="entry name" value="PyrdxlP-dep_Trfase_major"/>
</dbReference>
<comment type="caution">
    <text evidence="7">The sequence shown here is derived from an EMBL/GenBank/DDBJ whole genome shotgun (WGS) entry which is preliminary data.</text>
</comment>
<reference evidence="8" key="1">
    <citation type="journal article" date="2019" name="Int. J. Syst. Evol. Microbiol.">
        <title>The Global Catalogue of Microorganisms (GCM) 10K type strain sequencing project: providing services to taxonomists for standard genome sequencing and annotation.</title>
        <authorList>
            <consortium name="The Broad Institute Genomics Platform"/>
            <consortium name="The Broad Institute Genome Sequencing Center for Infectious Disease"/>
            <person name="Wu L."/>
            <person name="Ma J."/>
        </authorList>
    </citation>
    <scope>NUCLEOTIDE SEQUENCE [LARGE SCALE GENOMIC DNA]</scope>
    <source>
        <strain evidence="8">JCM 17925</strain>
    </source>
</reference>
<dbReference type="InterPro" id="IPR021115">
    <property type="entry name" value="Pyridoxal-P_BS"/>
</dbReference>
<dbReference type="PANTHER" id="PTHR45677">
    <property type="entry name" value="GLUTAMATE DECARBOXYLASE-RELATED"/>
    <property type="match status" value="1"/>
</dbReference>
<dbReference type="EMBL" id="BAABHB010000020">
    <property type="protein sequence ID" value="GAA4420216.1"/>
    <property type="molecule type" value="Genomic_DNA"/>
</dbReference>